<dbReference type="EMBL" id="JAHRIQ010035265">
    <property type="protein sequence ID" value="MEQ2232107.1"/>
    <property type="molecule type" value="Genomic_DNA"/>
</dbReference>
<reference evidence="1 2" key="1">
    <citation type="submission" date="2021-06" db="EMBL/GenBank/DDBJ databases">
        <authorList>
            <person name="Palmer J.M."/>
        </authorList>
    </citation>
    <scope>NUCLEOTIDE SEQUENCE [LARGE SCALE GENOMIC DNA]</scope>
    <source>
        <strain evidence="2">if_2019</strain>
        <tissue evidence="1">Muscle</tissue>
    </source>
</reference>
<keyword evidence="2" id="KW-1185">Reference proteome</keyword>
<evidence type="ECO:0000313" key="1">
    <source>
        <dbReference type="EMBL" id="MEQ2232107.1"/>
    </source>
</evidence>
<dbReference type="Proteomes" id="UP001482620">
    <property type="component" value="Unassembled WGS sequence"/>
</dbReference>
<sequence length="122" mass="13443">MPQSVLSRCSSSASALWTTNIKRSEVLKGLCVCVCVCVCQCGGGRQTQVTLLVPWWPRARGHAPTFHPPGTTDLEGIPSLQVPDQCISFVDQYDQFIQQQLLSSLLGFSFLPVCKIRGTFRL</sequence>
<name>A0ABV0TIK4_9TELE</name>
<gene>
    <name evidence="1" type="ORF">ILYODFUR_007817</name>
</gene>
<comment type="caution">
    <text evidence="1">The sequence shown here is derived from an EMBL/GenBank/DDBJ whole genome shotgun (WGS) entry which is preliminary data.</text>
</comment>
<accession>A0ABV0TIK4</accession>
<proteinExistence type="predicted"/>
<organism evidence="1 2">
    <name type="scientific">Ilyodon furcidens</name>
    <name type="common">goldbreast splitfin</name>
    <dbReference type="NCBI Taxonomy" id="33524"/>
    <lineage>
        <taxon>Eukaryota</taxon>
        <taxon>Metazoa</taxon>
        <taxon>Chordata</taxon>
        <taxon>Craniata</taxon>
        <taxon>Vertebrata</taxon>
        <taxon>Euteleostomi</taxon>
        <taxon>Actinopterygii</taxon>
        <taxon>Neopterygii</taxon>
        <taxon>Teleostei</taxon>
        <taxon>Neoteleostei</taxon>
        <taxon>Acanthomorphata</taxon>
        <taxon>Ovalentaria</taxon>
        <taxon>Atherinomorphae</taxon>
        <taxon>Cyprinodontiformes</taxon>
        <taxon>Goodeidae</taxon>
        <taxon>Ilyodon</taxon>
    </lineage>
</organism>
<evidence type="ECO:0000313" key="2">
    <source>
        <dbReference type="Proteomes" id="UP001482620"/>
    </source>
</evidence>
<protein>
    <submittedName>
        <fullName evidence="1">Uncharacterized protein</fullName>
    </submittedName>
</protein>